<proteinExistence type="predicted"/>
<feature type="compositionally biased region" description="Basic and acidic residues" evidence="1">
    <location>
        <begin position="1"/>
        <end position="25"/>
    </location>
</feature>
<organism evidence="2 3">
    <name type="scientific">Candidatus Amunia macphersoniae</name>
    <dbReference type="NCBI Taxonomy" id="3127014"/>
    <lineage>
        <taxon>Bacteria</taxon>
        <taxon>Bacillati</taxon>
        <taxon>Candidatus Dormiibacterota</taxon>
        <taxon>Candidatus Dormibacteria</taxon>
        <taxon>Candidatus Aeolococcales</taxon>
        <taxon>Candidatus Aeolococcaceae</taxon>
        <taxon>Candidatus Amunia</taxon>
    </lineage>
</organism>
<evidence type="ECO:0000256" key="1">
    <source>
        <dbReference type="SAM" id="MobiDB-lite"/>
    </source>
</evidence>
<sequence length="93" mass="9981">MAATDQQRDDPIADEVKRAREHPDRSSLPTNDGLIPSAGERPSAEVTIGHSEGEQVTPEATSTPSLGAPPRQTERPDHRSSQLDGAPDEEEEA</sequence>
<dbReference type="Proteomes" id="UP000614410">
    <property type="component" value="Unassembled WGS sequence"/>
</dbReference>
<feature type="compositionally biased region" description="Basic and acidic residues" evidence="1">
    <location>
        <begin position="72"/>
        <end position="81"/>
    </location>
</feature>
<reference evidence="2 3" key="1">
    <citation type="submission" date="2020-10" db="EMBL/GenBank/DDBJ databases">
        <title>Ca. Dormibacterota MAGs.</title>
        <authorList>
            <person name="Montgomery K."/>
        </authorList>
    </citation>
    <scope>NUCLEOTIDE SEQUENCE [LARGE SCALE GENOMIC DNA]</scope>
    <source>
        <strain evidence="2">Mitchell_Peninsula_5</strain>
    </source>
</reference>
<gene>
    <name evidence="2" type="ORF">JF887_03080</name>
</gene>
<evidence type="ECO:0000313" key="3">
    <source>
        <dbReference type="Proteomes" id="UP000614410"/>
    </source>
</evidence>
<dbReference type="EMBL" id="JAEKNN010000012">
    <property type="protein sequence ID" value="MBJ7608403.1"/>
    <property type="molecule type" value="Genomic_DNA"/>
</dbReference>
<comment type="caution">
    <text evidence="2">The sequence shown here is derived from an EMBL/GenBank/DDBJ whole genome shotgun (WGS) entry which is preliminary data.</text>
</comment>
<accession>A0A934KKE9</accession>
<feature type="region of interest" description="Disordered" evidence="1">
    <location>
        <begin position="1"/>
        <end position="93"/>
    </location>
</feature>
<protein>
    <submittedName>
        <fullName evidence="2">Uncharacterized protein</fullName>
    </submittedName>
</protein>
<evidence type="ECO:0000313" key="2">
    <source>
        <dbReference type="EMBL" id="MBJ7608403.1"/>
    </source>
</evidence>
<name>A0A934KKE9_9BACT</name>
<dbReference type="AlphaFoldDB" id="A0A934KKE9"/>